<dbReference type="PANTHER" id="PTHR43245">
    <property type="entry name" value="BIFUNCTIONAL POLYMYXIN RESISTANCE PROTEIN ARNA"/>
    <property type="match status" value="1"/>
</dbReference>
<gene>
    <name evidence="2" type="ORF">GLX25_00720</name>
</gene>
<dbReference type="Pfam" id="PF01370">
    <property type="entry name" value="Epimerase"/>
    <property type="match status" value="2"/>
</dbReference>
<evidence type="ECO:0000313" key="2">
    <source>
        <dbReference type="EMBL" id="MUN05641.1"/>
    </source>
</evidence>
<dbReference type="Gene3D" id="3.40.50.720">
    <property type="entry name" value="NAD(P)-binding Rossmann-like Domain"/>
    <property type="match status" value="1"/>
</dbReference>
<dbReference type="PANTHER" id="PTHR43245:SF13">
    <property type="entry name" value="UDP-D-APIOSE_UDP-D-XYLOSE SYNTHASE 2"/>
    <property type="match status" value="1"/>
</dbReference>
<proteinExistence type="predicted"/>
<accession>A0A7C9HFJ5</accession>
<dbReference type="RefSeq" id="WP_155840304.1">
    <property type="nucleotide sequence ID" value="NZ_BAAAIA010000009.1"/>
</dbReference>
<reference evidence="2 3" key="1">
    <citation type="submission" date="2019-11" db="EMBL/GenBank/DDBJ databases">
        <title>Agromyces kandeliae sp. nov., isolated from mangrove soil.</title>
        <authorList>
            <person name="Wang R."/>
        </authorList>
    </citation>
    <scope>NUCLEOTIDE SEQUENCE [LARGE SCALE GENOMIC DNA]</scope>
    <source>
        <strain evidence="2 3">JCM 11431</strain>
    </source>
</reference>
<dbReference type="EMBL" id="WODA01000002">
    <property type="protein sequence ID" value="MUN05641.1"/>
    <property type="molecule type" value="Genomic_DNA"/>
</dbReference>
<evidence type="ECO:0000259" key="1">
    <source>
        <dbReference type="Pfam" id="PF01370"/>
    </source>
</evidence>
<protein>
    <submittedName>
        <fullName evidence="2">NAD-dependent epimerase/dehydratase family protein</fullName>
    </submittedName>
</protein>
<dbReference type="InterPro" id="IPR001509">
    <property type="entry name" value="Epimerase_deHydtase"/>
</dbReference>
<evidence type="ECO:0000313" key="3">
    <source>
        <dbReference type="Proteomes" id="UP000480122"/>
    </source>
</evidence>
<keyword evidence="3" id="KW-1185">Reference proteome</keyword>
<feature type="domain" description="NAD-dependent epimerase/dehydratase" evidence="1">
    <location>
        <begin position="167"/>
        <end position="279"/>
    </location>
</feature>
<dbReference type="OrthoDB" id="9801785at2"/>
<dbReference type="InterPro" id="IPR050177">
    <property type="entry name" value="Lipid_A_modif_metabolic_enz"/>
</dbReference>
<organism evidence="2 3">
    <name type="scientific">Agromyces luteolus</name>
    <dbReference type="NCBI Taxonomy" id="88373"/>
    <lineage>
        <taxon>Bacteria</taxon>
        <taxon>Bacillati</taxon>
        <taxon>Actinomycetota</taxon>
        <taxon>Actinomycetes</taxon>
        <taxon>Micrococcales</taxon>
        <taxon>Microbacteriaceae</taxon>
        <taxon>Agromyces</taxon>
    </lineage>
</organism>
<dbReference type="InterPro" id="IPR036291">
    <property type="entry name" value="NAD(P)-bd_dom_sf"/>
</dbReference>
<dbReference type="Proteomes" id="UP000480122">
    <property type="component" value="Unassembled WGS sequence"/>
</dbReference>
<feature type="domain" description="NAD-dependent epimerase/dehydratase" evidence="1">
    <location>
        <begin position="3"/>
        <end position="127"/>
    </location>
</feature>
<dbReference type="AlphaFoldDB" id="A0A7C9HFJ5"/>
<comment type="caution">
    <text evidence="2">The sequence shown here is derived from an EMBL/GenBank/DDBJ whole genome shotgun (WGS) entry which is preliminary data.</text>
</comment>
<name>A0A7C9HFJ5_9MICO</name>
<sequence length="349" mass="36305">MTVLVTGGAGFIGGEVVRLALERGDAVRVLDSLRPDVHAGTVAPPDGVELVHGDVRDPAVLDRALDGVEAVFHEAAKVGLGVDLQDAPDYAASNVLGTAELVAAMARARVGRLVLASSMVVYGEGAYLDAEGRRRRPAARTVADLDAGRFEPRDPGTGHPLAPDLVDEDDALDPRNVYALTKLAQEHLASAWGRATGSRAALLRYHNVYGPRMPRDTPYAGVAAIFRSSLARGEAPRVFEDGAQRRDFVHVTDVAAANLAAADALGGFPAGTARAFNVGSGVITTVGELASGLARAMGGPDPVVTGEYRLGDVRHITASSARARAELDWAPRVALDDGLAEFAAAGAAR</sequence>
<dbReference type="SUPFAM" id="SSF51735">
    <property type="entry name" value="NAD(P)-binding Rossmann-fold domains"/>
    <property type="match status" value="1"/>
</dbReference>